<feature type="signal peptide" evidence="1">
    <location>
        <begin position="1"/>
        <end position="30"/>
    </location>
</feature>
<name>H5UUG3_9MICO</name>
<dbReference type="OrthoDB" id="4902692at2"/>
<evidence type="ECO:0000256" key="1">
    <source>
        <dbReference type="SAM" id="SignalP"/>
    </source>
</evidence>
<reference evidence="2 3" key="1">
    <citation type="submission" date="2012-02" db="EMBL/GenBank/DDBJ databases">
        <title>Whole genome shotgun sequence of Mobilicoccus pelagius NBRC 104925.</title>
        <authorList>
            <person name="Yoshida Y."/>
            <person name="Hosoyama A."/>
            <person name="Tsuchikane K."/>
            <person name="Katsumata H."/>
            <person name="Yamazaki S."/>
            <person name="Fujita N."/>
        </authorList>
    </citation>
    <scope>NUCLEOTIDE SEQUENCE [LARGE SCALE GENOMIC DNA]</scope>
    <source>
        <strain evidence="2 3">NBRC 104925</strain>
    </source>
</reference>
<feature type="chain" id="PRO_5003599056" description="Secreted protein" evidence="1">
    <location>
        <begin position="31"/>
        <end position="107"/>
    </location>
</feature>
<evidence type="ECO:0008006" key="4">
    <source>
        <dbReference type="Google" id="ProtNLM"/>
    </source>
</evidence>
<dbReference type="RefSeq" id="WP_009483214.1">
    <property type="nucleotide sequence ID" value="NZ_BAFE01000088.1"/>
</dbReference>
<comment type="caution">
    <text evidence="2">The sequence shown here is derived from an EMBL/GenBank/DDBJ whole genome shotgun (WGS) entry which is preliminary data.</text>
</comment>
<dbReference type="Proteomes" id="UP000004367">
    <property type="component" value="Unassembled WGS sequence"/>
</dbReference>
<keyword evidence="1" id="KW-0732">Signal</keyword>
<dbReference type="AlphaFoldDB" id="H5UUG3"/>
<dbReference type="STRING" id="1089455.MOPEL_129_00140"/>
<evidence type="ECO:0000313" key="3">
    <source>
        <dbReference type="Proteomes" id="UP000004367"/>
    </source>
</evidence>
<sequence length="107" mass="11381">MRMKRSAVALAATCLAMVGTSVVGVNDAEAATSAKTNGCFAWWGGRVSDDRCQPATATGYYQLRAACPNQPDRESASVYIKKGSRVDGWARVGCVGNVQSAFIRFRG</sequence>
<proteinExistence type="predicted"/>
<protein>
    <recommendedName>
        <fullName evidence="4">Secreted protein</fullName>
    </recommendedName>
</protein>
<dbReference type="EMBL" id="BAFE01000088">
    <property type="protein sequence ID" value="GAB49371.1"/>
    <property type="molecule type" value="Genomic_DNA"/>
</dbReference>
<gene>
    <name evidence="2" type="ORF">MOPEL_129_00140</name>
</gene>
<keyword evidence="3" id="KW-1185">Reference proteome</keyword>
<dbReference type="eggNOG" id="ENOG502ZG46">
    <property type="taxonomic scope" value="Bacteria"/>
</dbReference>
<organism evidence="2 3">
    <name type="scientific">Mobilicoccus pelagius NBRC 104925</name>
    <dbReference type="NCBI Taxonomy" id="1089455"/>
    <lineage>
        <taxon>Bacteria</taxon>
        <taxon>Bacillati</taxon>
        <taxon>Actinomycetota</taxon>
        <taxon>Actinomycetes</taxon>
        <taxon>Micrococcales</taxon>
        <taxon>Dermatophilaceae</taxon>
        <taxon>Mobilicoccus</taxon>
    </lineage>
</organism>
<accession>H5UUG3</accession>
<evidence type="ECO:0000313" key="2">
    <source>
        <dbReference type="EMBL" id="GAB49371.1"/>
    </source>
</evidence>